<evidence type="ECO:0000313" key="6">
    <source>
        <dbReference type="EMBL" id="PTL71622.1"/>
    </source>
</evidence>
<dbReference type="InterPro" id="IPR028098">
    <property type="entry name" value="Glyco_trans_4-like_N"/>
</dbReference>
<dbReference type="GO" id="GO:1901137">
    <property type="term" value="P:carbohydrate derivative biosynthetic process"/>
    <property type="evidence" value="ECO:0007669"/>
    <property type="project" value="UniProtKB-ARBA"/>
</dbReference>
<dbReference type="Gene3D" id="3.40.50.2000">
    <property type="entry name" value="Glycogen Phosphorylase B"/>
    <property type="match status" value="2"/>
</dbReference>
<protein>
    <recommendedName>
        <fullName evidence="1">D-inositol 3-phosphate glycosyltransferase</fullName>
    </recommendedName>
</protein>
<dbReference type="PANTHER" id="PTHR45947">
    <property type="entry name" value="SULFOQUINOVOSYL TRANSFERASE SQD2"/>
    <property type="match status" value="1"/>
</dbReference>
<keyword evidence="2" id="KW-0328">Glycosyltransferase</keyword>
<dbReference type="SUPFAM" id="SSF53756">
    <property type="entry name" value="UDP-Glycosyltransferase/glycogen phosphorylase"/>
    <property type="match status" value="1"/>
</dbReference>
<proteinExistence type="predicted"/>
<evidence type="ECO:0000256" key="3">
    <source>
        <dbReference type="ARBA" id="ARBA00022679"/>
    </source>
</evidence>
<dbReference type="GO" id="GO:0016758">
    <property type="term" value="F:hexosyltransferase activity"/>
    <property type="evidence" value="ECO:0007669"/>
    <property type="project" value="TreeGrafter"/>
</dbReference>
<dbReference type="AlphaFoldDB" id="A0A2T4UQ12"/>
<evidence type="ECO:0000259" key="4">
    <source>
        <dbReference type="Pfam" id="PF00534"/>
    </source>
</evidence>
<dbReference type="InterPro" id="IPR001296">
    <property type="entry name" value="Glyco_trans_1"/>
</dbReference>
<name>A0A2T4UQ12_9MICO</name>
<keyword evidence="7" id="KW-1185">Reference proteome</keyword>
<feature type="domain" description="Glycosyltransferase subfamily 4-like N-terminal" evidence="5">
    <location>
        <begin position="23"/>
        <end position="177"/>
    </location>
</feature>
<dbReference type="RefSeq" id="WP_107573469.1">
    <property type="nucleotide sequence ID" value="NZ_PZPL01000001.1"/>
</dbReference>
<dbReference type="PANTHER" id="PTHR45947:SF3">
    <property type="entry name" value="SULFOQUINOVOSYL TRANSFERASE SQD2"/>
    <property type="match status" value="1"/>
</dbReference>
<gene>
    <name evidence="6" type="ORF">C1I63_01330</name>
</gene>
<dbReference type="Pfam" id="PF13579">
    <property type="entry name" value="Glyco_trans_4_4"/>
    <property type="match status" value="1"/>
</dbReference>
<accession>A0A2T4UQ12</accession>
<reference evidence="6 7" key="1">
    <citation type="submission" date="2018-03" db="EMBL/GenBank/DDBJ databases">
        <title>Bacteriophage NCPPB3778 and a type I-E CRISPR drive the evolution of the US Biological Select Agent, Rathayibacter toxicus.</title>
        <authorList>
            <person name="Davis E.W.II."/>
            <person name="Tabima J.F."/>
            <person name="Weisberg A.J."/>
            <person name="Dantas Lopes L."/>
            <person name="Wiseman M.S."/>
            <person name="Wiseman M.S."/>
            <person name="Pupko T."/>
            <person name="Belcher M.S."/>
            <person name="Sechler A.J."/>
            <person name="Tancos M.A."/>
            <person name="Schroeder B.K."/>
            <person name="Murray T.D."/>
            <person name="Luster D.G."/>
            <person name="Schneider W.L."/>
            <person name="Rogers E."/>
            <person name="Andreote F.D."/>
            <person name="Grunwald N.J."/>
            <person name="Putnam M.L."/>
            <person name="Chang J.H."/>
        </authorList>
    </citation>
    <scope>NUCLEOTIDE SEQUENCE [LARGE SCALE GENOMIC DNA]</scope>
    <source>
        <strain evidence="6 7">DSM 15933</strain>
    </source>
</reference>
<dbReference type="InterPro" id="IPR050194">
    <property type="entry name" value="Glycosyltransferase_grp1"/>
</dbReference>
<sequence>MPRMAVVSAHTSPLEQPSTGDAGGMNVYLAAVLPELALRGWDVVVLTRGEESGRLAPGVEVVGVPVGAGDKYALAQAAPVFARAAAGADVVHSHYWVSGLAGALTGLPHVHSMHSSSLAKNARLAPGDSPEPPERIEAERSVLASADAVVVAGAAERADVEGGYGVDPSRVVVVPPGVDPRFRPGGGERADEIVLVGRVQPLKGQLLAVQALARIPVAERPLLRIVGGPAPGREEYLAQVQEAARELGVAASVRFDGVADRDGVAERLRRARLALVPSAAETFGLIALEAAASGTPVVARRTTGLVDAVRDAGSGVLIDSADPGEWAERIRELLADPDERERLGHGGVAWAAAHSWGAAAEQLDALYRGLIR</sequence>
<dbReference type="Pfam" id="PF00534">
    <property type="entry name" value="Glycos_transf_1"/>
    <property type="match status" value="1"/>
</dbReference>
<keyword evidence="3 6" id="KW-0808">Transferase</keyword>
<dbReference type="EMBL" id="PZPL01000001">
    <property type="protein sequence ID" value="PTL71622.1"/>
    <property type="molecule type" value="Genomic_DNA"/>
</dbReference>
<dbReference type="Proteomes" id="UP000241085">
    <property type="component" value="Unassembled WGS sequence"/>
</dbReference>
<evidence type="ECO:0000259" key="5">
    <source>
        <dbReference type="Pfam" id="PF13579"/>
    </source>
</evidence>
<evidence type="ECO:0000256" key="2">
    <source>
        <dbReference type="ARBA" id="ARBA00022676"/>
    </source>
</evidence>
<feature type="domain" description="Glycosyl transferase family 1" evidence="4">
    <location>
        <begin position="190"/>
        <end position="345"/>
    </location>
</feature>
<evidence type="ECO:0000313" key="7">
    <source>
        <dbReference type="Proteomes" id="UP000241085"/>
    </source>
</evidence>
<evidence type="ECO:0000256" key="1">
    <source>
        <dbReference type="ARBA" id="ARBA00021292"/>
    </source>
</evidence>
<organism evidence="6 7">
    <name type="scientific">Rathayibacter caricis DSM 15933</name>
    <dbReference type="NCBI Taxonomy" id="1328867"/>
    <lineage>
        <taxon>Bacteria</taxon>
        <taxon>Bacillati</taxon>
        <taxon>Actinomycetota</taxon>
        <taxon>Actinomycetes</taxon>
        <taxon>Micrococcales</taxon>
        <taxon>Microbacteriaceae</taxon>
        <taxon>Rathayibacter</taxon>
    </lineage>
</organism>
<comment type="caution">
    <text evidence="6">The sequence shown here is derived from an EMBL/GenBank/DDBJ whole genome shotgun (WGS) entry which is preliminary data.</text>
</comment>